<feature type="region of interest" description="Disordered" evidence="5">
    <location>
        <begin position="1"/>
        <end position="32"/>
    </location>
</feature>
<dbReference type="PANTHER" id="PTHR30055">
    <property type="entry name" value="HTH-TYPE TRANSCRIPTIONAL REGULATOR RUTR"/>
    <property type="match status" value="1"/>
</dbReference>
<dbReference type="InterPro" id="IPR001647">
    <property type="entry name" value="HTH_TetR"/>
</dbReference>
<name>A0A0C4YAE0_9BURK</name>
<evidence type="ECO:0000256" key="1">
    <source>
        <dbReference type="ARBA" id="ARBA00023015"/>
    </source>
</evidence>
<dbReference type="GO" id="GO:0003700">
    <property type="term" value="F:DNA-binding transcription factor activity"/>
    <property type="evidence" value="ECO:0007669"/>
    <property type="project" value="TreeGrafter"/>
</dbReference>
<organism evidence="7 8">
    <name type="scientific">Cupriavidus basilensis</name>
    <dbReference type="NCBI Taxonomy" id="68895"/>
    <lineage>
        <taxon>Bacteria</taxon>
        <taxon>Pseudomonadati</taxon>
        <taxon>Pseudomonadota</taxon>
        <taxon>Betaproteobacteria</taxon>
        <taxon>Burkholderiales</taxon>
        <taxon>Burkholderiaceae</taxon>
        <taxon>Cupriavidus</taxon>
    </lineage>
</organism>
<dbReference type="InterPro" id="IPR009057">
    <property type="entry name" value="Homeodomain-like_sf"/>
</dbReference>
<dbReference type="AlphaFoldDB" id="A0A0C4YAE0"/>
<dbReference type="InterPro" id="IPR050109">
    <property type="entry name" value="HTH-type_TetR-like_transc_reg"/>
</dbReference>
<dbReference type="Proteomes" id="UP000031843">
    <property type="component" value="Chromosome main"/>
</dbReference>
<dbReference type="RefSeq" id="WP_063778392.1">
    <property type="nucleotide sequence ID" value="NZ_CP010536.1"/>
</dbReference>
<dbReference type="EMBL" id="CP010536">
    <property type="protein sequence ID" value="AJG17471.1"/>
    <property type="molecule type" value="Genomic_DNA"/>
</dbReference>
<dbReference type="PRINTS" id="PR00455">
    <property type="entry name" value="HTHTETR"/>
</dbReference>
<dbReference type="OrthoDB" id="9816320at2"/>
<feature type="DNA-binding region" description="H-T-H motif" evidence="4">
    <location>
        <begin position="59"/>
        <end position="78"/>
    </location>
</feature>
<accession>A0A0C4YAE0</accession>
<evidence type="ECO:0000256" key="4">
    <source>
        <dbReference type="PROSITE-ProRule" id="PRU00335"/>
    </source>
</evidence>
<gene>
    <name evidence="7" type="ORF">RR42_m0056</name>
</gene>
<dbReference type="Gene3D" id="1.10.357.10">
    <property type="entry name" value="Tetracycline Repressor, domain 2"/>
    <property type="match status" value="1"/>
</dbReference>
<feature type="domain" description="HTH tetR-type" evidence="6">
    <location>
        <begin position="36"/>
        <end position="96"/>
    </location>
</feature>
<dbReference type="Pfam" id="PF00440">
    <property type="entry name" value="TetR_N"/>
    <property type="match status" value="1"/>
</dbReference>
<keyword evidence="1" id="KW-0805">Transcription regulation</keyword>
<dbReference type="STRING" id="68895.RR42_m0056"/>
<dbReference type="GO" id="GO:0000976">
    <property type="term" value="F:transcription cis-regulatory region binding"/>
    <property type="evidence" value="ECO:0007669"/>
    <property type="project" value="TreeGrafter"/>
</dbReference>
<evidence type="ECO:0000313" key="8">
    <source>
        <dbReference type="Proteomes" id="UP000031843"/>
    </source>
</evidence>
<feature type="compositionally biased region" description="Low complexity" evidence="5">
    <location>
        <begin position="7"/>
        <end position="24"/>
    </location>
</feature>
<keyword evidence="8" id="KW-1185">Reference proteome</keyword>
<dbReference type="PANTHER" id="PTHR30055:SF234">
    <property type="entry name" value="HTH-TYPE TRANSCRIPTIONAL REGULATOR BETI"/>
    <property type="match status" value="1"/>
</dbReference>
<dbReference type="PROSITE" id="PS50977">
    <property type="entry name" value="HTH_TETR_2"/>
    <property type="match status" value="1"/>
</dbReference>
<keyword evidence="3" id="KW-0804">Transcription</keyword>
<evidence type="ECO:0000313" key="7">
    <source>
        <dbReference type="EMBL" id="AJG17471.1"/>
    </source>
</evidence>
<reference evidence="7 8" key="1">
    <citation type="journal article" date="2015" name="Genome Announc.">
        <title>Complete Genome Sequence of Cupriavidus basilensis 4G11, Isolated from the Oak Ridge Field Research Center Site.</title>
        <authorList>
            <person name="Ray J."/>
            <person name="Waters R.J."/>
            <person name="Skerker J.M."/>
            <person name="Kuehl J.V."/>
            <person name="Price M.N."/>
            <person name="Huang J."/>
            <person name="Chakraborty R."/>
            <person name="Arkin A.P."/>
            <person name="Deutschbauer A."/>
        </authorList>
    </citation>
    <scope>NUCLEOTIDE SEQUENCE [LARGE SCALE GENOMIC DNA]</scope>
    <source>
        <strain evidence="7">4G11</strain>
    </source>
</reference>
<evidence type="ECO:0000256" key="5">
    <source>
        <dbReference type="SAM" id="MobiDB-lite"/>
    </source>
</evidence>
<evidence type="ECO:0000256" key="3">
    <source>
        <dbReference type="ARBA" id="ARBA00023163"/>
    </source>
</evidence>
<protein>
    <submittedName>
        <fullName evidence="7">Transcriptional regulator, TetR family</fullName>
    </submittedName>
</protein>
<evidence type="ECO:0000256" key="2">
    <source>
        <dbReference type="ARBA" id="ARBA00023125"/>
    </source>
</evidence>
<dbReference type="KEGG" id="cbw:RR42_m0056"/>
<evidence type="ECO:0000259" key="6">
    <source>
        <dbReference type="PROSITE" id="PS50977"/>
    </source>
</evidence>
<sequence>MYRRKPAAGFGNAGAAAEPAQAPARPLKRPSQQRARFTVDAIYEAFVRIWRARGWDGVTTRAVALEAGCSVGTLYEYFPNKEALLSGYVRHTIELLLARIEAEVACAPGLDWRTRVQRLARLTCGADDASLEGFEHEMLVLEARIAETRHHRRVFDELYAAWQRALAACPDLPGAPDAATVRGLLEAVWGARRYRLLLQAAESSRAAWVVQMERLCLLALGAAPLTSDSMDSTDSIDSAGRS</sequence>
<keyword evidence="2 4" id="KW-0238">DNA-binding</keyword>
<proteinExistence type="predicted"/>
<dbReference type="SUPFAM" id="SSF46689">
    <property type="entry name" value="Homeodomain-like"/>
    <property type="match status" value="1"/>
</dbReference>